<dbReference type="Proteomes" id="UP000638732">
    <property type="component" value="Unassembled WGS sequence"/>
</dbReference>
<evidence type="ECO:0000313" key="2">
    <source>
        <dbReference type="EMBL" id="NCD72147.1"/>
    </source>
</evidence>
<reference evidence="2" key="1">
    <citation type="submission" date="2020-01" db="EMBL/GenBank/DDBJ databases">
        <authorList>
            <person name="Seo Y.L."/>
        </authorList>
    </citation>
    <scope>NUCLEOTIDE SEQUENCE</scope>
    <source>
        <strain evidence="2">R11</strain>
    </source>
</reference>
<comment type="caution">
    <text evidence="2">The sequence shown here is derived from an EMBL/GenBank/DDBJ whole genome shotgun (WGS) entry which is preliminary data.</text>
</comment>
<feature type="chain" id="PRO_5036871868" evidence="1">
    <location>
        <begin position="26"/>
        <end position="470"/>
    </location>
</feature>
<keyword evidence="3" id="KW-1185">Reference proteome</keyword>
<reference evidence="2" key="2">
    <citation type="submission" date="2020-10" db="EMBL/GenBank/DDBJ databases">
        <title>Mucilaginibacter sp. nov., isolated from soil.</title>
        <authorList>
            <person name="Jeon C.O."/>
        </authorList>
    </citation>
    <scope>NUCLEOTIDE SEQUENCE</scope>
    <source>
        <strain evidence="2">R11</strain>
    </source>
</reference>
<evidence type="ECO:0000313" key="3">
    <source>
        <dbReference type="Proteomes" id="UP000638732"/>
    </source>
</evidence>
<dbReference type="EMBL" id="WWEO01000045">
    <property type="protein sequence ID" value="NCD72147.1"/>
    <property type="molecule type" value="Genomic_DNA"/>
</dbReference>
<evidence type="ECO:0000256" key="1">
    <source>
        <dbReference type="SAM" id="SignalP"/>
    </source>
</evidence>
<keyword evidence="1" id="KW-0732">Signal</keyword>
<dbReference type="RefSeq" id="WP_166588106.1">
    <property type="nucleotide sequence ID" value="NZ_WWEO01000045.1"/>
</dbReference>
<dbReference type="AlphaFoldDB" id="A0A965ZL89"/>
<organism evidence="2 3">
    <name type="scientific">Mucilaginibacter agri</name>
    <dbReference type="NCBI Taxonomy" id="2695265"/>
    <lineage>
        <taxon>Bacteria</taxon>
        <taxon>Pseudomonadati</taxon>
        <taxon>Bacteroidota</taxon>
        <taxon>Sphingobacteriia</taxon>
        <taxon>Sphingobacteriales</taxon>
        <taxon>Sphingobacteriaceae</taxon>
        <taxon>Mucilaginibacter</taxon>
    </lineage>
</organism>
<sequence length="470" mass="48387">MQRKSWTLLINICLVITLTANNARGQVNFSITSSNITQTSLTVDNPTTVYTAPLVALAPTITLKSTTGGTLTKTGGGTGVSVSLFSAKIIGSGGSLLNLLGTTPTITLSSTPQSIYTSVLTALPSGALNFRYTLSGVNTTTWLAGSYTSDLTFAASAVLTNPGTLSPTVGSLNLNVAAFITASGLPASMSLTVTSLDFYRSSTLSGTYSIATTTTVPYGIRLKNSASTFTYSNGYSGAPNPNTATTLMTGQMTAPSTGTAITGGSSFNNLATGLAVPTNNAQTSTITLSIKPADLKSGFTQKGTYTTNVNYEVFDSQTTPLATTQAFSCPLTITVNDLSELKVNQTDINLNYNTSSDYTNGVFADANGHITLSNTNPYDVYVKASSTTLTNGANTLPVGVITISPTPASAGSFSTVSLSATAQKIISASSPIIDRTLNVRYAIPAANSAQLLGKPAGTYNTTVTYSLIAP</sequence>
<gene>
    <name evidence="2" type="ORF">GSY63_22480</name>
</gene>
<protein>
    <submittedName>
        <fullName evidence="2">Uncharacterized protein</fullName>
    </submittedName>
</protein>
<feature type="signal peptide" evidence="1">
    <location>
        <begin position="1"/>
        <end position="25"/>
    </location>
</feature>
<accession>A0A965ZL89</accession>
<name>A0A965ZL89_9SPHI</name>
<proteinExistence type="predicted"/>